<keyword evidence="2" id="KW-1185">Reference proteome</keyword>
<protein>
    <submittedName>
        <fullName evidence="1">Uncharacterized protein</fullName>
    </submittedName>
</protein>
<evidence type="ECO:0000313" key="1">
    <source>
        <dbReference type="EMBL" id="KAH7858554.1"/>
    </source>
</evidence>
<reference evidence="1 2" key="1">
    <citation type="journal article" date="2021" name="Hortic Res">
        <title>High-quality reference genome and annotation aids understanding of berry development for evergreen blueberry (Vaccinium darrowii).</title>
        <authorList>
            <person name="Yu J."/>
            <person name="Hulse-Kemp A.M."/>
            <person name="Babiker E."/>
            <person name="Staton M."/>
        </authorList>
    </citation>
    <scope>NUCLEOTIDE SEQUENCE [LARGE SCALE GENOMIC DNA]</scope>
    <source>
        <strain evidence="2">cv. NJ 8807/NJ 8810</strain>
        <tissue evidence="1">Young leaf</tissue>
    </source>
</reference>
<comment type="caution">
    <text evidence="1">The sequence shown here is derived from an EMBL/GenBank/DDBJ whole genome shotgun (WGS) entry which is preliminary data.</text>
</comment>
<proteinExistence type="predicted"/>
<dbReference type="Proteomes" id="UP000828048">
    <property type="component" value="Chromosome 3"/>
</dbReference>
<name>A0ACB7YZ46_9ERIC</name>
<organism evidence="1 2">
    <name type="scientific">Vaccinium darrowii</name>
    <dbReference type="NCBI Taxonomy" id="229202"/>
    <lineage>
        <taxon>Eukaryota</taxon>
        <taxon>Viridiplantae</taxon>
        <taxon>Streptophyta</taxon>
        <taxon>Embryophyta</taxon>
        <taxon>Tracheophyta</taxon>
        <taxon>Spermatophyta</taxon>
        <taxon>Magnoliopsida</taxon>
        <taxon>eudicotyledons</taxon>
        <taxon>Gunneridae</taxon>
        <taxon>Pentapetalae</taxon>
        <taxon>asterids</taxon>
        <taxon>Ericales</taxon>
        <taxon>Ericaceae</taxon>
        <taxon>Vaccinioideae</taxon>
        <taxon>Vaccinieae</taxon>
        <taxon>Vaccinium</taxon>
    </lineage>
</organism>
<evidence type="ECO:0000313" key="2">
    <source>
        <dbReference type="Proteomes" id="UP000828048"/>
    </source>
</evidence>
<dbReference type="EMBL" id="CM037153">
    <property type="protein sequence ID" value="KAH7858554.1"/>
    <property type="molecule type" value="Genomic_DNA"/>
</dbReference>
<sequence length="761" mass="85232">MACRVKHSWTFVGLVGAFLDIAIAYLLLCASTLAFFTSKFLGFFGLCLPCPCNGLFGTPNSNYCVQKLLVDYPVESVSSVQLSVRSKFPFNSFWSKDPDYQLNLKLIRDGDKNCVDGFLEMEGETSCSSMSGANVGERDLVLRNESVQGVDTVNNLVHVEEGRFDIKGKGTLNQRPNGRLRRRRKICADHVKVSPVSCLDPFGGDAESHSSTNCNGNKAIECTLLPLDSGADADCFNEDNEAPSIDYFRKKASQGAEFSEPLYEYQPCEENESCFEEVKSNVQIQLGYEGNEQNTIRTLEQALEDEHVCRAALYLELEKERHAAASAADEAMAMILRLQEEKASVEMEARQYQRIIEEKSAYDAEEMNILKEILVRRELEKHFLEKEVEAYRQMYLGNEQSPDDIPDIVNTQRDELASSFDMGDDPSLMLQQLSESIDKKESVKSSTLVNEVSSSEKENNLWDEEADLSEQGGLDKKFSLISDTLRKPNFLEKNIYLESEDQEHNDNASHREEMEPKTIETRSSNVVHTPYDWENLKEQGNDTFQGSKNPGDMVRDMEAHVPDVHVIDGDKNNDPVWESDASNGHQKSGLLLDASEVERMDGVTNFPSANALDTEPNDNRSCNSMTAGLPPLGGSSRKSITSDLRRDSMPAVENERYSVPTSRDSTANRTRKGSASNFSATTILQGYVKEKAQSKCIYRSSQKLVSCLASSLATYGPLSATLLQQNPIDQQLLEPHPRQLLVTFLTDHVISQHHQQHFDIN</sequence>
<accession>A0ACB7YZ46</accession>
<gene>
    <name evidence="1" type="ORF">Vadar_025230</name>
</gene>